<comment type="caution">
    <text evidence="2">The sequence shown here is derived from an EMBL/GenBank/DDBJ whole genome shotgun (WGS) entry which is preliminary data.</text>
</comment>
<dbReference type="PANTHER" id="PTHR42188:SF1">
    <property type="entry name" value="23S RRNA-SPECIFIC ENDONUCLEASE VAPC20"/>
    <property type="match status" value="1"/>
</dbReference>
<dbReference type="InterPro" id="IPR029060">
    <property type="entry name" value="PIN-like_dom_sf"/>
</dbReference>
<protein>
    <recommendedName>
        <fullName evidence="1">PIN domain-containing protein</fullName>
    </recommendedName>
</protein>
<dbReference type="SUPFAM" id="SSF88723">
    <property type="entry name" value="PIN domain-like"/>
    <property type="match status" value="1"/>
</dbReference>
<sequence length="136" mass="15894">MSRIFADANAWIALNSKRDQWHEAALKINKELLQNGHRYVTTNFVLDETYTGLMMRVGHHAAVDFGERIRVARTVQLIHITEAIEEEAWNLFKQYSDKDFSFTDCTSFVVMRQLNLQEAFTNDHHFEQMGFAVLLK</sequence>
<accession>A0A1F6C2J8</accession>
<dbReference type="GO" id="GO:0004521">
    <property type="term" value="F:RNA endonuclease activity"/>
    <property type="evidence" value="ECO:0007669"/>
    <property type="project" value="InterPro"/>
</dbReference>
<gene>
    <name evidence="2" type="ORF">A3F84_22350</name>
</gene>
<dbReference type="PANTHER" id="PTHR42188">
    <property type="entry name" value="23S RRNA-SPECIFIC ENDONUCLEASE VAPC20"/>
    <property type="match status" value="1"/>
</dbReference>
<proteinExistence type="predicted"/>
<dbReference type="AlphaFoldDB" id="A0A1F6C2J8"/>
<dbReference type="Pfam" id="PF01850">
    <property type="entry name" value="PIN"/>
    <property type="match status" value="1"/>
</dbReference>
<dbReference type="InterPro" id="IPR039018">
    <property type="entry name" value="VapC20-like"/>
</dbReference>
<dbReference type="EMBL" id="MFKF01000436">
    <property type="protein sequence ID" value="OGG43409.1"/>
    <property type="molecule type" value="Genomic_DNA"/>
</dbReference>
<feature type="domain" description="PIN" evidence="1">
    <location>
        <begin position="4"/>
        <end position="131"/>
    </location>
</feature>
<evidence type="ECO:0000313" key="3">
    <source>
        <dbReference type="Proteomes" id="UP000178606"/>
    </source>
</evidence>
<organism evidence="2 3">
    <name type="scientific">Handelsmanbacteria sp. (strain RIFCSPLOWO2_12_FULL_64_10)</name>
    <dbReference type="NCBI Taxonomy" id="1817868"/>
    <lineage>
        <taxon>Bacteria</taxon>
        <taxon>Candidatus Handelsmaniibacteriota</taxon>
    </lineage>
</organism>
<evidence type="ECO:0000259" key="1">
    <source>
        <dbReference type="Pfam" id="PF01850"/>
    </source>
</evidence>
<dbReference type="GO" id="GO:0016075">
    <property type="term" value="P:rRNA catabolic process"/>
    <property type="evidence" value="ECO:0007669"/>
    <property type="project" value="TreeGrafter"/>
</dbReference>
<dbReference type="Proteomes" id="UP000178606">
    <property type="component" value="Unassembled WGS sequence"/>
</dbReference>
<dbReference type="Gene3D" id="3.40.50.1010">
    <property type="entry name" value="5'-nuclease"/>
    <property type="match status" value="1"/>
</dbReference>
<reference evidence="2 3" key="1">
    <citation type="journal article" date="2016" name="Nat. Commun.">
        <title>Thousands of microbial genomes shed light on interconnected biogeochemical processes in an aquifer system.</title>
        <authorList>
            <person name="Anantharaman K."/>
            <person name="Brown C.T."/>
            <person name="Hug L.A."/>
            <person name="Sharon I."/>
            <person name="Castelle C.J."/>
            <person name="Probst A.J."/>
            <person name="Thomas B.C."/>
            <person name="Singh A."/>
            <person name="Wilkins M.J."/>
            <person name="Karaoz U."/>
            <person name="Brodie E.L."/>
            <person name="Williams K.H."/>
            <person name="Hubbard S.S."/>
            <person name="Banfield J.F."/>
        </authorList>
    </citation>
    <scope>NUCLEOTIDE SEQUENCE [LARGE SCALE GENOMIC DNA]</scope>
    <source>
        <strain evidence="3">RIFCSPLOWO2_12_FULL_64_10</strain>
    </source>
</reference>
<dbReference type="InterPro" id="IPR002716">
    <property type="entry name" value="PIN_dom"/>
</dbReference>
<name>A0A1F6C2J8_HANXR</name>
<evidence type="ECO:0000313" key="2">
    <source>
        <dbReference type="EMBL" id="OGG43409.1"/>
    </source>
</evidence>